<dbReference type="PANTHER" id="PTHR19328">
    <property type="entry name" value="HEDGEHOG-INTERACTING PROTEIN"/>
    <property type="match status" value="1"/>
</dbReference>
<proteinExistence type="predicted"/>
<gene>
    <name evidence="3" type="ORF">LzC2_11770</name>
</gene>
<evidence type="ECO:0000259" key="2">
    <source>
        <dbReference type="Pfam" id="PF07995"/>
    </source>
</evidence>
<feature type="domain" description="Glucose/Sorbosone dehydrogenase" evidence="2">
    <location>
        <begin position="53"/>
        <end position="401"/>
    </location>
</feature>
<organism evidence="3 4">
    <name type="scientific">Alienimonas chondri</name>
    <dbReference type="NCBI Taxonomy" id="2681879"/>
    <lineage>
        <taxon>Bacteria</taxon>
        <taxon>Pseudomonadati</taxon>
        <taxon>Planctomycetota</taxon>
        <taxon>Planctomycetia</taxon>
        <taxon>Planctomycetales</taxon>
        <taxon>Planctomycetaceae</taxon>
        <taxon>Alienimonas</taxon>
    </lineage>
</organism>
<name>A0ABX1VBQ6_9PLAN</name>
<feature type="chain" id="PRO_5045539531" description="Glucose/Sorbosone dehydrogenase domain-containing protein" evidence="1">
    <location>
        <begin position="21"/>
        <end position="411"/>
    </location>
</feature>
<evidence type="ECO:0000313" key="3">
    <source>
        <dbReference type="EMBL" id="NNJ25114.1"/>
    </source>
</evidence>
<reference evidence="3 4" key="1">
    <citation type="journal article" date="2020" name="Syst. Appl. Microbiol.">
        <title>Alienimonas chondri sp. nov., a novel planctomycete isolated from the biofilm of the red alga Chondrus crispus.</title>
        <authorList>
            <person name="Vitorino I."/>
            <person name="Albuquerque L."/>
            <person name="Wiegand S."/>
            <person name="Kallscheuer N."/>
            <person name="da Costa M.S."/>
            <person name="Lobo-da-Cunha A."/>
            <person name="Jogler C."/>
            <person name="Lage O.M."/>
        </authorList>
    </citation>
    <scope>NUCLEOTIDE SEQUENCE [LARGE SCALE GENOMIC DNA]</scope>
    <source>
        <strain evidence="3 4">LzC2</strain>
    </source>
</reference>
<evidence type="ECO:0000256" key="1">
    <source>
        <dbReference type="SAM" id="SignalP"/>
    </source>
</evidence>
<dbReference type="SUPFAM" id="SSF50952">
    <property type="entry name" value="Soluble quinoprotein glucose dehydrogenase"/>
    <property type="match status" value="1"/>
</dbReference>
<dbReference type="InterPro" id="IPR011042">
    <property type="entry name" value="6-blade_b-propeller_TolB-like"/>
</dbReference>
<dbReference type="InterPro" id="IPR012938">
    <property type="entry name" value="Glc/Sorbosone_DH"/>
</dbReference>
<comment type="caution">
    <text evidence="3">The sequence shown here is derived from an EMBL/GenBank/DDBJ whole genome shotgun (WGS) entry which is preliminary data.</text>
</comment>
<accession>A0ABX1VBQ6</accession>
<keyword evidence="1" id="KW-0732">Signal</keyword>
<evidence type="ECO:0000313" key="4">
    <source>
        <dbReference type="Proteomes" id="UP000609651"/>
    </source>
</evidence>
<dbReference type="InterPro" id="IPR011041">
    <property type="entry name" value="Quinoprot_gluc/sorb_DH_b-prop"/>
</dbReference>
<feature type="signal peptide" evidence="1">
    <location>
        <begin position="1"/>
        <end position="20"/>
    </location>
</feature>
<dbReference type="RefSeq" id="WP_171184757.1">
    <property type="nucleotide sequence ID" value="NZ_WTPX01000025.1"/>
</dbReference>
<dbReference type="Proteomes" id="UP000609651">
    <property type="component" value="Unassembled WGS sequence"/>
</dbReference>
<dbReference type="PANTHER" id="PTHR19328:SF75">
    <property type="entry name" value="ALDOSE SUGAR DEHYDROGENASE YLII"/>
    <property type="match status" value="1"/>
</dbReference>
<dbReference type="EMBL" id="WTPX01000025">
    <property type="protein sequence ID" value="NNJ25114.1"/>
    <property type="molecule type" value="Genomic_DNA"/>
</dbReference>
<dbReference type="Gene3D" id="2.120.10.30">
    <property type="entry name" value="TolB, C-terminal domain"/>
    <property type="match status" value="1"/>
</dbReference>
<protein>
    <recommendedName>
        <fullName evidence="2">Glucose/Sorbosone dehydrogenase domain-containing protein</fullName>
    </recommendedName>
</protein>
<dbReference type="Pfam" id="PF07995">
    <property type="entry name" value="GSDH"/>
    <property type="match status" value="1"/>
</dbReference>
<keyword evidence="4" id="KW-1185">Reference proteome</keyword>
<sequence length="411" mass="45378">MFAPLMLAAALAAGPDPAAAEQGALPAPPTNVDETPLPVKAVRAFEFLTFDRPILLTHPGDGSDRVIVVTQKGPIVQFPNDPDVEEVTPFADLSDRVTYKDKQNEEGLLGLAFHPQFKSNGRVFVYYTTNDAPHTSVISEFKAVGEGLEQRLDLDSEKEIYRLQQPYWNHNAGTILFGPDGKFYVAFGDGGSGGDPKDNGQDLGNVFGAMLRLDVDGKPDDGKAYRVPADNPYVGVEGAQPEIYAHGFRNPWRFSFDTGTERNPGTGELWLADVGQDKWEEIDLVERGKNYGWSFYEGFHVFEPKQDQLAKAGEIEGLAFPIWEYDHTVGKSITGGVVYRGEKVPQLQGKYLYGDYVTGLLWALEKGEDGRVISNRPLTGYKHPMMSFGEGPDGEAYFMTTFGQLWTFAAE</sequence>